<dbReference type="GO" id="GO:0016042">
    <property type="term" value="P:lipid catabolic process"/>
    <property type="evidence" value="ECO:0007669"/>
    <property type="project" value="UniProtKB-KW"/>
</dbReference>
<dbReference type="GO" id="GO:0042627">
    <property type="term" value="C:chylomicron"/>
    <property type="evidence" value="ECO:0007669"/>
    <property type="project" value="UniProtKB-KW"/>
</dbReference>
<dbReference type="PANTHER" id="PTHR14225">
    <property type="entry name" value="APOLIPOPROTEIN C-III"/>
    <property type="match status" value="1"/>
</dbReference>
<reference evidence="14" key="2">
    <citation type="submission" date="2025-09" db="UniProtKB">
        <authorList>
            <consortium name="Ensembl"/>
        </authorList>
    </citation>
    <scope>IDENTIFICATION</scope>
</reference>
<evidence type="ECO:0000256" key="12">
    <source>
        <dbReference type="ARBA" id="ARBA00031173"/>
    </source>
</evidence>
<dbReference type="Gene3D" id="6.10.90.10">
    <property type="entry name" value="Apolipoprotein CIII"/>
    <property type="match status" value="1"/>
</dbReference>
<dbReference type="GO" id="GO:0042157">
    <property type="term" value="P:lipoprotein metabolic process"/>
    <property type="evidence" value="ECO:0007669"/>
    <property type="project" value="InterPro"/>
</dbReference>
<evidence type="ECO:0000256" key="2">
    <source>
        <dbReference type="ARBA" id="ARBA00011008"/>
    </source>
</evidence>
<evidence type="ECO:0000256" key="9">
    <source>
        <dbReference type="ARBA" id="ARBA00023055"/>
    </source>
</evidence>
<dbReference type="OMA" id="DTIQAKM"/>
<comment type="similarity">
    <text evidence="2">Belongs to the apolipoprotein C3 family.</text>
</comment>
<evidence type="ECO:0000256" key="11">
    <source>
        <dbReference type="ARBA" id="ARBA00023313"/>
    </source>
</evidence>
<keyword evidence="8" id="KW-0442">Lipid degradation</keyword>
<dbReference type="Pfam" id="PF05778">
    <property type="entry name" value="Apo-CIII"/>
    <property type="match status" value="1"/>
</dbReference>
<dbReference type="PANTHER" id="PTHR14225:SF0">
    <property type="entry name" value="APOLIPOPROTEIN C-III"/>
    <property type="match status" value="1"/>
</dbReference>
<proteinExistence type="inferred from homology"/>
<reference evidence="14" key="1">
    <citation type="submission" date="2025-08" db="UniProtKB">
        <authorList>
            <consortium name="Ensembl"/>
        </authorList>
    </citation>
    <scope>IDENTIFICATION</scope>
</reference>
<evidence type="ECO:0000256" key="13">
    <source>
        <dbReference type="ARBA" id="ARBA00045699"/>
    </source>
</evidence>
<keyword evidence="6" id="KW-0964">Secreted</keyword>
<name>A0A7M4DWR5_CROPO</name>
<dbReference type="InterPro" id="IPR008403">
    <property type="entry name" value="Apo-CIII"/>
</dbReference>
<evidence type="ECO:0000313" key="15">
    <source>
        <dbReference type="Proteomes" id="UP000594220"/>
    </source>
</evidence>
<organism evidence="14 15">
    <name type="scientific">Crocodylus porosus</name>
    <name type="common">Saltwater crocodile</name>
    <name type="synonym">Estuarine crocodile</name>
    <dbReference type="NCBI Taxonomy" id="8502"/>
    <lineage>
        <taxon>Eukaryota</taxon>
        <taxon>Metazoa</taxon>
        <taxon>Chordata</taxon>
        <taxon>Craniata</taxon>
        <taxon>Vertebrata</taxon>
        <taxon>Euteleostomi</taxon>
        <taxon>Archelosauria</taxon>
        <taxon>Archosauria</taxon>
        <taxon>Crocodylia</taxon>
        <taxon>Longirostres</taxon>
        <taxon>Crocodylidae</taxon>
        <taxon>Crocodylus</taxon>
    </lineage>
</organism>
<keyword evidence="10" id="KW-0443">Lipid metabolism</keyword>
<evidence type="ECO:0000256" key="4">
    <source>
        <dbReference type="ARBA" id="ARBA00022448"/>
    </source>
</evidence>
<sequence length="84" mass="9607">LLPRGLLTAQLLSTARAQEESEDTIQAKMETYVQQATQRIKDTLASLDVTRLAQQSRQWASEHLDTLQSYLEQLKRTFTEPQTS</sequence>
<dbReference type="Proteomes" id="UP000594220">
    <property type="component" value="Unplaced"/>
</dbReference>
<keyword evidence="11" id="KW-0850">VLDL</keyword>
<keyword evidence="4" id="KW-0813">Transport</keyword>
<keyword evidence="5" id="KW-0162">Chylomicron</keyword>
<protein>
    <recommendedName>
        <fullName evidence="3">Apolipoprotein C-III</fullName>
    </recommendedName>
    <alternativeName>
        <fullName evidence="12">Apolipoprotein C3</fullName>
    </alternativeName>
</protein>
<dbReference type="Ensembl" id="ENSCPRT00005001145.1">
    <property type="protein sequence ID" value="ENSCPRP00005000980.1"/>
    <property type="gene ID" value="ENSCPRG00005000760.1"/>
</dbReference>
<evidence type="ECO:0000256" key="1">
    <source>
        <dbReference type="ARBA" id="ARBA00004613"/>
    </source>
</evidence>
<evidence type="ECO:0000256" key="3">
    <source>
        <dbReference type="ARBA" id="ARBA00015570"/>
    </source>
</evidence>
<accession>A0A7M4DWR5</accession>
<dbReference type="InterPro" id="IPR038195">
    <property type="entry name" value="Apo_CIII_sf"/>
</dbReference>
<dbReference type="AlphaFoldDB" id="A0A7M4DWR5"/>
<dbReference type="GO" id="GO:0006869">
    <property type="term" value="P:lipid transport"/>
    <property type="evidence" value="ECO:0007669"/>
    <property type="project" value="UniProtKB-KW"/>
</dbReference>
<evidence type="ECO:0000256" key="7">
    <source>
        <dbReference type="ARBA" id="ARBA00022729"/>
    </source>
</evidence>
<keyword evidence="9" id="KW-0445">Lipid transport</keyword>
<keyword evidence="7" id="KW-0732">Signal</keyword>
<evidence type="ECO:0000256" key="10">
    <source>
        <dbReference type="ARBA" id="ARBA00023098"/>
    </source>
</evidence>
<evidence type="ECO:0000313" key="14">
    <source>
        <dbReference type="Ensembl" id="ENSCPRP00005000980.1"/>
    </source>
</evidence>
<comment type="function">
    <text evidence="13">Component of triglyceride-rich very low density lipoproteins (VLDL) and high density lipoproteins (HDL) in plasma. Plays a multifaceted role in triglyceride homeostasis. Intracellularly, promotes hepatic very low density lipoprotein 1 (VLDL1) assembly and secretion; extracellularly, attenuates hydrolysis and clearance of triglyceride-rich lipoproteins (TRLs). Impairs the lipolysis of TRLs by inhibiting lipoprotein lipase and the hepatic uptake of TRLs by remnant receptors. Formed of several curved helices connected via semiflexible hinges, so that it can wrap tightly around the curved micelle surface and easily adapt to the different diameters of its natural binding partners.</text>
</comment>
<evidence type="ECO:0000256" key="8">
    <source>
        <dbReference type="ARBA" id="ARBA00022963"/>
    </source>
</evidence>
<dbReference type="GO" id="GO:0034361">
    <property type="term" value="C:very-low-density lipoprotein particle"/>
    <property type="evidence" value="ECO:0007669"/>
    <property type="project" value="UniProtKB-KW"/>
</dbReference>
<evidence type="ECO:0000256" key="5">
    <source>
        <dbReference type="ARBA" id="ARBA00022513"/>
    </source>
</evidence>
<comment type="subcellular location">
    <subcellularLocation>
        <location evidence="1">Secreted</location>
    </subcellularLocation>
</comment>
<keyword evidence="15" id="KW-1185">Reference proteome</keyword>
<dbReference type="GO" id="GO:0008289">
    <property type="term" value="F:lipid binding"/>
    <property type="evidence" value="ECO:0007669"/>
    <property type="project" value="InterPro"/>
</dbReference>
<evidence type="ECO:0000256" key="6">
    <source>
        <dbReference type="ARBA" id="ARBA00022525"/>
    </source>
</evidence>